<comment type="catalytic activity">
    <reaction evidence="7">
        <text>adenosine + H2O + H(+) = inosine + NH4(+)</text>
        <dbReference type="Rhea" id="RHEA:24408"/>
        <dbReference type="ChEBI" id="CHEBI:15377"/>
        <dbReference type="ChEBI" id="CHEBI:15378"/>
        <dbReference type="ChEBI" id="CHEBI:16335"/>
        <dbReference type="ChEBI" id="CHEBI:17596"/>
        <dbReference type="ChEBI" id="CHEBI:28938"/>
        <dbReference type="EC" id="3.5.4.4"/>
    </reaction>
    <physiologicalReaction direction="left-to-right" evidence="7">
        <dbReference type="Rhea" id="RHEA:24409"/>
    </physiologicalReaction>
</comment>
<dbReference type="InterPro" id="IPR038371">
    <property type="entry name" value="Cu_polyphenol_OxRdtase_sf"/>
</dbReference>
<evidence type="ECO:0000256" key="7">
    <source>
        <dbReference type="ARBA" id="ARBA00047989"/>
    </source>
</evidence>
<dbReference type="Gene3D" id="3.60.140.10">
    <property type="entry name" value="CNF1/YfiH-like putative cysteine hydrolases"/>
    <property type="match status" value="1"/>
</dbReference>
<gene>
    <name evidence="11" type="primary">pgeF</name>
    <name evidence="11" type="ORF">OMP39_07215</name>
</gene>
<evidence type="ECO:0000256" key="4">
    <source>
        <dbReference type="ARBA" id="ARBA00022723"/>
    </source>
</evidence>
<dbReference type="CDD" id="cd16833">
    <property type="entry name" value="YfiH"/>
    <property type="match status" value="1"/>
</dbReference>
<dbReference type="PANTHER" id="PTHR30616:SF2">
    <property type="entry name" value="PURINE NUCLEOSIDE PHOSPHORYLASE LACC1"/>
    <property type="match status" value="1"/>
</dbReference>
<evidence type="ECO:0000256" key="6">
    <source>
        <dbReference type="ARBA" id="ARBA00022833"/>
    </source>
</evidence>
<evidence type="ECO:0000256" key="2">
    <source>
        <dbReference type="ARBA" id="ARBA00007353"/>
    </source>
</evidence>
<accession>A0ABY6MWG8</accession>
<keyword evidence="12" id="KW-1185">Reference proteome</keyword>
<dbReference type="InterPro" id="IPR003730">
    <property type="entry name" value="Cu_polyphenol_OxRdtase"/>
</dbReference>
<dbReference type="InterPro" id="IPR011324">
    <property type="entry name" value="Cytotoxic_necrot_fac-like_cat"/>
</dbReference>
<dbReference type="EMBL" id="CP110257">
    <property type="protein sequence ID" value="UZD56344.1"/>
    <property type="molecule type" value="Genomic_DNA"/>
</dbReference>
<dbReference type="RefSeq" id="WP_264894303.1">
    <property type="nucleotide sequence ID" value="NZ_CP110257.1"/>
</dbReference>
<evidence type="ECO:0000256" key="1">
    <source>
        <dbReference type="ARBA" id="ARBA00000553"/>
    </source>
</evidence>
<comment type="catalytic activity">
    <reaction evidence="8">
        <text>adenosine + phosphate = alpha-D-ribose 1-phosphate + adenine</text>
        <dbReference type="Rhea" id="RHEA:27642"/>
        <dbReference type="ChEBI" id="CHEBI:16335"/>
        <dbReference type="ChEBI" id="CHEBI:16708"/>
        <dbReference type="ChEBI" id="CHEBI:43474"/>
        <dbReference type="ChEBI" id="CHEBI:57720"/>
        <dbReference type="EC" id="2.4.2.1"/>
    </reaction>
    <physiologicalReaction direction="left-to-right" evidence="8">
        <dbReference type="Rhea" id="RHEA:27643"/>
    </physiologicalReaction>
</comment>
<protein>
    <recommendedName>
        <fullName evidence="10">Purine nucleoside phosphorylase</fullName>
    </recommendedName>
</protein>
<keyword evidence="3" id="KW-0808">Transferase</keyword>
<sequence>MTAAPLADLRSGWITPEWDAPAGVRAVMTTRCAGLGAAPYRGFNLALHVGDDPHTVERHRQWLAQAIGARPVFLDQVHGCTVVRLSMPASDALPRADGAWTSEPGLACVVMVADCLPVLFAAPQGRGVAAAHAGWRGLAGGVLEATLHALCEGTGSRPDEIVTWLGPCIGPRRFEVGEDVLMAFEESIGPEARGHFHPASSGKWRADLAGLARTRLARAGVRQVTGGRWCTVEDDSRFYSFRRDRVTGRMAALVWIERG</sequence>
<comment type="similarity">
    <text evidence="2 10">Belongs to the purine nucleoside phosphorylase YfiH/LACC1 family.</text>
</comment>
<dbReference type="SUPFAM" id="SSF64438">
    <property type="entry name" value="CNF1/YfiH-like putative cysteine hydrolases"/>
    <property type="match status" value="1"/>
</dbReference>
<keyword evidence="5" id="KW-0378">Hydrolase</keyword>
<evidence type="ECO:0000313" key="11">
    <source>
        <dbReference type="EMBL" id="UZD56344.1"/>
    </source>
</evidence>
<comment type="catalytic activity">
    <reaction evidence="1">
        <text>inosine + phosphate = alpha-D-ribose 1-phosphate + hypoxanthine</text>
        <dbReference type="Rhea" id="RHEA:27646"/>
        <dbReference type="ChEBI" id="CHEBI:17368"/>
        <dbReference type="ChEBI" id="CHEBI:17596"/>
        <dbReference type="ChEBI" id="CHEBI:43474"/>
        <dbReference type="ChEBI" id="CHEBI:57720"/>
        <dbReference type="EC" id="2.4.2.1"/>
    </reaction>
    <physiologicalReaction direction="left-to-right" evidence="1">
        <dbReference type="Rhea" id="RHEA:27647"/>
    </physiologicalReaction>
</comment>
<proteinExistence type="inferred from homology"/>
<keyword evidence="6" id="KW-0862">Zinc</keyword>
<keyword evidence="4" id="KW-0479">Metal-binding</keyword>
<dbReference type="PANTHER" id="PTHR30616">
    <property type="entry name" value="UNCHARACTERIZED PROTEIN YFIH"/>
    <property type="match status" value="1"/>
</dbReference>
<evidence type="ECO:0000256" key="8">
    <source>
        <dbReference type="ARBA" id="ARBA00048968"/>
    </source>
</evidence>
<evidence type="ECO:0000313" key="12">
    <source>
        <dbReference type="Proteomes" id="UP001163266"/>
    </source>
</evidence>
<dbReference type="NCBIfam" id="TIGR00726">
    <property type="entry name" value="peptidoglycan editing factor PgeF"/>
    <property type="match status" value="1"/>
</dbReference>
<organism evidence="11 12">
    <name type="scientific">Caldimonas aquatica</name>
    <dbReference type="NCBI Taxonomy" id="376175"/>
    <lineage>
        <taxon>Bacteria</taxon>
        <taxon>Pseudomonadati</taxon>
        <taxon>Pseudomonadota</taxon>
        <taxon>Betaproteobacteria</taxon>
        <taxon>Burkholderiales</taxon>
        <taxon>Sphaerotilaceae</taxon>
        <taxon>Caldimonas</taxon>
    </lineage>
</organism>
<comment type="catalytic activity">
    <reaction evidence="9">
        <text>S-methyl-5'-thioadenosine + phosphate = 5-(methylsulfanyl)-alpha-D-ribose 1-phosphate + adenine</text>
        <dbReference type="Rhea" id="RHEA:11852"/>
        <dbReference type="ChEBI" id="CHEBI:16708"/>
        <dbReference type="ChEBI" id="CHEBI:17509"/>
        <dbReference type="ChEBI" id="CHEBI:43474"/>
        <dbReference type="ChEBI" id="CHEBI:58533"/>
        <dbReference type="EC" id="2.4.2.28"/>
    </reaction>
    <physiologicalReaction direction="left-to-right" evidence="9">
        <dbReference type="Rhea" id="RHEA:11853"/>
    </physiologicalReaction>
</comment>
<evidence type="ECO:0000256" key="10">
    <source>
        <dbReference type="RuleBase" id="RU361274"/>
    </source>
</evidence>
<evidence type="ECO:0000256" key="9">
    <source>
        <dbReference type="ARBA" id="ARBA00049893"/>
    </source>
</evidence>
<dbReference type="Pfam" id="PF02578">
    <property type="entry name" value="Cu-oxidase_4"/>
    <property type="match status" value="1"/>
</dbReference>
<reference evidence="11" key="1">
    <citation type="submission" date="2022-10" db="EMBL/GenBank/DDBJ databases">
        <title>Complete genome sequence of Schlegelella aquatica LMG 23380.</title>
        <authorList>
            <person name="Musilova J."/>
            <person name="Kourilova X."/>
            <person name="Bezdicek M."/>
            <person name="Hermankova K."/>
            <person name="Obruca S."/>
            <person name="Sedlar K."/>
        </authorList>
    </citation>
    <scope>NUCLEOTIDE SEQUENCE</scope>
    <source>
        <strain evidence="11">LMG 23380</strain>
    </source>
</reference>
<name>A0ABY6MWG8_9BURK</name>
<dbReference type="Proteomes" id="UP001163266">
    <property type="component" value="Chromosome"/>
</dbReference>
<evidence type="ECO:0000256" key="5">
    <source>
        <dbReference type="ARBA" id="ARBA00022801"/>
    </source>
</evidence>
<evidence type="ECO:0000256" key="3">
    <source>
        <dbReference type="ARBA" id="ARBA00022679"/>
    </source>
</evidence>